<proteinExistence type="predicted"/>
<comment type="caution">
    <text evidence="1">The sequence shown here is derived from an EMBL/GenBank/DDBJ whole genome shotgun (WGS) entry which is preliminary data.</text>
</comment>
<accession>A0ABS8G4G2</accession>
<name>A0ABS8G4G2_9ALTE</name>
<dbReference type="EMBL" id="JAJEWP010000001">
    <property type="protein sequence ID" value="MCC2615394.1"/>
    <property type="molecule type" value="Genomic_DNA"/>
</dbReference>
<organism evidence="1 2">
    <name type="scientific">Fluctibacter halophilus</name>
    <dbReference type="NCBI Taxonomy" id="226011"/>
    <lineage>
        <taxon>Bacteria</taxon>
        <taxon>Pseudomonadati</taxon>
        <taxon>Pseudomonadota</taxon>
        <taxon>Gammaproteobacteria</taxon>
        <taxon>Alteromonadales</taxon>
        <taxon>Alteromonadaceae</taxon>
        <taxon>Fluctibacter</taxon>
    </lineage>
</organism>
<evidence type="ECO:0000313" key="2">
    <source>
        <dbReference type="Proteomes" id="UP001520878"/>
    </source>
</evidence>
<evidence type="ECO:0000313" key="1">
    <source>
        <dbReference type="EMBL" id="MCC2615394.1"/>
    </source>
</evidence>
<reference evidence="1 2" key="1">
    <citation type="submission" date="2021-10" db="EMBL/GenBank/DDBJ databases">
        <title>Draft genome of Aestuariibacter halophilus JC2043.</title>
        <authorList>
            <person name="Emsley S.A."/>
            <person name="Pfannmuller K.M."/>
            <person name="Ushijima B."/>
            <person name="Saw J.H."/>
            <person name="Videau P."/>
        </authorList>
    </citation>
    <scope>NUCLEOTIDE SEQUENCE [LARGE SCALE GENOMIC DNA]</scope>
    <source>
        <strain evidence="1 2">JC2043</strain>
    </source>
</reference>
<dbReference type="InterPro" id="IPR021730">
    <property type="entry name" value="YdbH"/>
</dbReference>
<gene>
    <name evidence="1" type="ORF">LJ739_03970</name>
</gene>
<keyword evidence="2" id="KW-1185">Reference proteome</keyword>
<sequence>MKRIFGAIAFFLLLIILWLLFSPASSRWLAQRWLGDDLIIHCLEYSPESLLSKHLQRVCVSTPSFDVDARGIRYDQHLSRWEIAAVGIKKRPVSADNSPDTPLRLPNRPSQFPPFVAKQVNVQLSPDTPPLTFSLQHDGQFGFQLQQDWKAMVNWRTDGVELELTSSTAPWLPWLPEHALPYLAGIQEKAPWQVTAALSDQGIEASVNIDAALHHALNERCTVQAILSGTVAITADWAATQVVANAASLENQWHWQGCQMTALDASPPAVAVTLPDPVTFSANTLSVPQMVVSPTELPDSTLVVHDIAWQPGGALSAALEGQSRDLASLLNLPIQAEQLAVVLKGTIEGPSVDKLNLSLAPLTMTAQRLAQDGMTLFDSRLNLRGNATKEDLTLQGDIHINRLESQSLAGQGLTATLDLKGTADTQVTLNIAPTIDHLDVSELSLSGDARWQLVYTPTEEISATGTSHIAKLVVANRALPAISLTHSLNFTVDDNHYTSHHQWQLPTGLHGEAVQQGHRWELTVPEQEATLLAPLLQSEFPSARITGGNISFDAMYDTSTRTGLMVPRIAALSGRYQEYIAKGITLKPTVYFDSASFQLVPSTVKIDSVDVGVMLTDLTAQLDSVEQSLRVQNIDAQVLGGRLNVDSVYLDQRDQGFNLTLDALSLPQMMAMQQAAGVQGAGFELTGNISGNIPVSLQGGQAQVQDATLNSEQTGRLTIRDNAAFEGIKQQQPSLAKQLSVLETLQIDSLTSTLNLAPSGNMVLAVAIKGQNPEQQVPVNFNYTHEQNLYTLMRALRLADQIEKTVGENATQRRQH</sequence>
<dbReference type="RefSeq" id="WP_229157297.1">
    <property type="nucleotide sequence ID" value="NZ_JAJEWP010000001.1"/>
</dbReference>
<dbReference type="Pfam" id="PF11739">
    <property type="entry name" value="YdbH-like"/>
    <property type="match status" value="1"/>
</dbReference>
<dbReference type="Proteomes" id="UP001520878">
    <property type="component" value="Unassembled WGS sequence"/>
</dbReference>
<protein>
    <submittedName>
        <fullName evidence="1">YdbH domain-containing protein</fullName>
    </submittedName>
</protein>